<proteinExistence type="inferred from homology"/>
<dbReference type="Gene3D" id="3.40.50.150">
    <property type="entry name" value="Vaccinia Virus protein VP39"/>
    <property type="match status" value="1"/>
</dbReference>
<gene>
    <name evidence="10" type="ORF">EV383_3097</name>
</gene>
<dbReference type="InterPro" id="IPR001678">
    <property type="entry name" value="MeTrfase_RsmB-F_NOP2_dom"/>
</dbReference>
<dbReference type="InterPro" id="IPR018314">
    <property type="entry name" value="RsmB/NOL1/NOP2-like_CS"/>
</dbReference>
<evidence type="ECO:0000259" key="9">
    <source>
        <dbReference type="PROSITE" id="PS51686"/>
    </source>
</evidence>
<dbReference type="PANTHER" id="PTHR22807:SF53">
    <property type="entry name" value="RIBOSOMAL RNA SMALL SUBUNIT METHYLTRANSFERASE B-RELATED"/>
    <property type="match status" value="1"/>
</dbReference>
<evidence type="ECO:0000256" key="8">
    <source>
        <dbReference type="SAM" id="MobiDB-lite"/>
    </source>
</evidence>
<dbReference type="InterPro" id="IPR023267">
    <property type="entry name" value="RCMT"/>
</dbReference>
<dbReference type="GO" id="GO:0003723">
    <property type="term" value="F:RNA binding"/>
    <property type="evidence" value="ECO:0007669"/>
    <property type="project" value="UniProtKB-UniRule"/>
</dbReference>
<dbReference type="InterPro" id="IPR006027">
    <property type="entry name" value="NusB_RsmB_TIM44"/>
</dbReference>
<keyword evidence="3 7" id="KW-0808">Transferase</keyword>
<evidence type="ECO:0000313" key="11">
    <source>
        <dbReference type="Proteomes" id="UP000291591"/>
    </source>
</evidence>
<dbReference type="AlphaFoldDB" id="A0A4Q7UW35"/>
<dbReference type="Pfam" id="PF01029">
    <property type="entry name" value="NusB"/>
    <property type="match status" value="1"/>
</dbReference>
<feature type="binding site" evidence="7">
    <location>
        <begin position="583"/>
        <end position="589"/>
    </location>
    <ligand>
        <name>S-adenosyl-L-methionine</name>
        <dbReference type="ChEBI" id="CHEBI:59789"/>
    </ligand>
</feature>
<dbReference type="InterPro" id="IPR029063">
    <property type="entry name" value="SAM-dependent_MTases_sf"/>
</dbReference>
<feature type="binding site" evidence="7">
    <location>
        <position position="649"/>
    </location>
    <ligand>
        <name>S-adenosyl-L-methionine</name>
        <dbReference type="ChEBI" id="CHEBI:59789"/>
    </ligand>
</feature>
<dbReference type="Proteomes" id="UP000291591">
    <property type="component" value="Unassembled WGS sequence"/>
</dbReference>
<reference evidence="10 11" key="1">
    <citation type="submission" date="2019-02" db="EMBL/GenBank/DDBJ databases">
        <title>Sequencing the genomes of 1000 actinobacteria strains.</title>
        <authorList>
            <person name="Klenk H.-P."/>
        </authorList>
    </citation>
    <scope>NUCLEOTIDE SEQUENCE [LARGE SCALE GENOMIC DNA]</scope>
    <source>
        <strain evidence="10 11">DSM 45779</strain>
    </source>
</reference>
<feature type="compositionally biased region" description="Basic and acidic residues" evidence="8">
    <location>
        <begin position="1"/>
        <end position="14"/>
    </location>
</feature>
<name>A0A4Q7UW35_PSEST</name>
<evidence type="ECO:0000256" key="2">
    <source>
        <dbReference type="ARBA" id="ARBA00022603"/>
    </source>
</evidence>
<dbReference type="Pfam" id="PF01189">
    <property type="entry name" value="Methyltr_RsmB-F"/>
    <property type="match status" value="1"/>
</dbReference>
<dbReference type="PROSITE" id="PS51686">
    <property type="entry name" value="SAM_MT_RSMB_NOP"/>
    <property type="match status" value="1"/>
</dbReference>
<evidence type="ECO:0000256" key="6">
    <source>
        <dbReference type="ARBA" id="ARBA00059465"/>
    </source>
</evidence>
<dbReference type="PROSITE" id="PS01153">
    <property type="entry name" value="NOL1_NOP2_SUN"/>
    <property type="match status" value="1"/>
</dbReference>
<keyword evidence="4 7" id="KW-0949">S-adenosyl-L-methionine</keyword>
<protein>
    <submittedName>
        <fullName evidence="10">16S rRNA (Cytosine(967)-C(5))-methyltransferase</fullName>
    </submittedName>
</protein>
<dbReference type="OrthoDB" id="9810297at2"/>
<accession>A0A4Q7UW35</accession>
<feature type="active site" description="Nucleophile" evidence="7">
    <location>
        <position position="702"/>
    </location>
</feature>
<feature type="compositionally biased region" description="Basic and acidic residues" evidence="8">
    <location>
        <begin position="152"/>
        <end position="295"/>
    </location>
</feature>
<dbReference type="SUPFAM" id="SSF48013">
    <property type="entry name" value="NusB-like"/>
    <property type="match status" value="1"/>
</dbReference>
<comment type="caution">
    <text evidence="10">The sequence shown here is derived from an EMBL/GenBank/DDBJ whole genome shotgun (WGS) entry which is preliminary data.</text>
</comment>
<feature type="binding site" evidence="7">
    <location>
        <position position="608"/>
    </location>
    <ligand>
        <name>S-adenosyl-L-methionine</name>
        <dbReference type="ChEBI" id="CHEBI:59789"/>
    </ligand>
</feature>
<dbReference type="GO" id="GO:0008173">
    <property type="term" value="F:RNA methyltransferase activity"/>
    <property type="evidence" value="ECO:0007669"/>
    <property type="project" value="InterPro"/>
</dbReference>
<dbReference type="InterPro" id="IPR035926">
    <property type="entry name" value="NusB-like_sf"/>
</dbReference>
<comment type="function">
    <text evidence="6">May act as RNA methyltransferase.</text>
</comment>
<dbReference type="EMBL" id="SHKL01000001">
    <property type="protein sequence ID" value="RZT86207.1"/>
    <property type="molecule type" value="Genomic_DNA"/>
</dbReference>
<keyword evidence="5 7" id="KW-0694">RNA-binding</keyword>
<feature type="compositionally biased region" description="Basic and acidic residues" evidence="8">
    <location>
        <begin position="22"/>
        <end position="59"/>
    </location>
</feature>
<organism evidence="10 11">
    <name type="scientific">Pseudonocardia sediminis</name>
    <dbReference type="NCBI Taxonomy" id="1397368"/>
    <lineage>
        <taxon>Bacteria</taxon>
        <taxon>Bacillati</taxon>
        <taxon>Actinomycetota</taxon>
        <taxon>Actinomycetes</taxon>
        <taxon>Pseudonocardiales</taxon>
        <taxon>Pseudonocardiaceae</taxon>
        <taxon>Pseudonocardia</taxon>
    </lineage>
</organism>
<feature type="domain" description="SAM-dependent MTase RsmB/NOP-type" evidence="9">
    <location>
        <begin position="478"/>
        <end position="768"/>
    </location>
</feature>
<evidence type="ECO:0000256" key="1">
    <source>
        <dbReference type="ARBA" id="ARBA00007494"/>
    </source>
</evidence>
<dbReference type="CDD" id="cd02440">
    <property type="entry name" value="AdoMet_MTases"/>
    <property type="match status" value="1"/>
</dbReference>
<feature type="compositionally biased region" description="Basic and acidic residues" evidence="8">
    <location>
        <begin position="102"/>
        <end position="143"/>
    </location>
</feature>
<evidence type="ECO:0000256" key="4">
    <source>
        <dbReference type="ARBA" id="ARBA00022691"/>
    </source>
</evidence>
<sequence length="770" mass="82650">MSDQKPDRRSDRTGDGWSAGGARRDDDRPSAARPAGGRDGRPRTDRPRSDRSDADRSGGDRSGSGRPAGDRPGGARSGSDRGGAGRPWKDRAGSDRGGSGAARDDRAGRPVGDRDRGRPSSGGDRRPSSSRRDASGGHDDRRPANSSGGSERYGRPEDRRGSSAGGRDDRPRRDDGPRREDRGTADDRPRRDDRLSRDDRPRRDDRGSDRGDDRGSDRGGDRRPAGPRADRDRPRRPSHEGGDVARGPRRDDVRRDGPGDRAGRDERGPRDDRSPRTGPRDERGPRTGSRDDRGRTPGPRNAGPPRGRVGPGRPPAVDPARQAAYELLTAVRERDAYANLALPGILRRHRLRDRDAALATELGYGTLRAQGLLDAVIDACTDRALSKIEHPLLDALRLGAYQLLRTRVPAHAAVDTCVELVRGDAGSRSAGFVNAVLRRIGEKDEAAWLEQLAPDPAQDPVGSAALRHAHPRWIAQAFADALGTTGEELVEALAADDTRPVVHLLARPGEISAEELALATGGEPAPYSPYGVHLEAGTGDVGELAPVSEGMAIVQDEGSQLAALALARAELLGEDGGRWLDLCAGPGGKSALLGGLVAVNGGTLDAVEHSEHRAELVRKAVVDLPVTVHTADGREAPLPDGEFDRVLVDAPCTGLGALRRRPEARWRRSPDDVSALTKLQRELLLAALRHVRPGGVVAYVTCSPHLSETVGVLAKALRRGTELAEVERLDVRRYLPEQIPALGEGPTVQLWPHRHGTDAMFVSLLRRPAE</sequence>
<evidence type="ECO:0000313" key="10">
    <source>
        <dbReference type="EMBL" id="RZT86207.1"/>
    </source>
</evidence>
<feature type="compositionally biased region" description="Low complexity" evidence="8">
    <location>
        <begin position="296"/>
        <end position="308"/>
    </location>
</feature>
<dbReference type="GO" id="GO:0001510">
    <property type="term" value="P:RNA methylation"/>
    <property type="evidence" value="ECO:0007669"/>
    <property type="project" value="InterPro"/>
</dbReference>
<feature type="compositionally biased region" description="Gly residues" evidence="8">
    <location>
        <begin position="71"/>
        <end position="85"/>
    </location>
</feature>
<comment type="similarity">
    <text evidence="1 7">Belongs to the class I-like SAM-binding methyltransferase superfamily. RsmB/NOP family.</text>
</comment>
<dbReference type="Gene3D" id="1.10.940.10">
    <property type="entry name" value="NusB-like"/>
    <property type="match status" value="1"/>
</dbReference>
<dbReference type="PRINTS" id="PR02008">
    <property type="entry name" value="RCMTFAMILY"/>
</dbReference>
<feature type="region of interest" description="Disordered" evidence="8">
    <location>
        <begin position="1"/>
        <end position="318"/>
    </location>
</feature>
<keyword evidence="11" id="KW-1185">Reference proteome</keyword>
<dbReference type="FunFam" id="3.40.50.150:FF:000257">
    <property type="entry name" value="16S rRNA methyltransferase"/>
    <property type="match status" value="1"/>
</dbReference>
<dbReference type="InterPro" id="IPR049560">
    <property type="entry name" value="MeTrfase_RsmB-F_NOP2_cat"/>
</dbReference>
<dbReference type="GO" id="GO:0006355">
    <property type="term" value="P:regulation of DNA-templated transcription"/>
    <property type="evidence" value="ECO:0007669"/>
    <property type="project" value="InterPro"/>
</dbReference>
<evidence type="ECO:0000256" key="7">
    <source>
        <dbReference type="PROSITE-ProRule" id="PRU01023"/>
    </source>
</evidence>
<dbReference type="PANTHER" id="PTHR22807">
    <property type="entry name" value="NOP2 YEAST -RELATED NOL1/NOP2/FMU SUN DOMAIN-CONTAINING"/>
    <property type="match status" value="1"/>
</dbReference>
<evidence type="ECO:0000256" key="5">
    <source>
        <dbReference type="ARBA" id="ARBA00022884"/>
    </source>
</evidence>
<feature type="binding site" evidence="7">
    <location>
        <position position="632"/>
    </location>
    <ligand>
        <name>S-adenosyl-L-methionine</name>
        <dbReference type="ChEBI" id="CHEBI:59789"/>
    </ligand>
</feature>
<dbReference type="SUPFAM" id="SSF53335">
    <property type="entry name" value="S-adenosyl-L-methionine-dependent methyltransferases"/>
    <property type="match status" value="1"/>
</dbReference>
<evidence type="ECO:0000256" key="3">
    <source>
        <dbReference type="ARBA" id="ARBA00022679"/>
    </source>
</evidence>
<keyword evidence="2 7" id="KW-0489">Methyltransferase</keyword>